<evidence type="ECO:0000313" key="2">
    <source>
        <dbReference type="EMBL" id="ORD94220.1"/>
    </source>
</evidence>
<gene>
    <name evidence="2" type="ORF">ECANGB1_1002</name>
</gene>
<keyword evidence="3" id="KW-1185">Reference proteome</keyword>
<proteinExistence type="predicted"/>
<feature type="region of interest" description="Disordered" evidence="1">
    <location>
        <begin position="98"/>
        <end position="122"/>
    </location>
</feature>
<dbReference type="AlphaFoldDB" id="A0A1Y1S714"/>
<protein>
    <submittedName>
        <fullName evidence="2">Uncharacterized protein</fullName>
    </submittedName>
</protein>
<evidence type="ECO:0000313" key="3">
    <source>
        <dbReference type="Proteomes" id="UP000192639"/>
    </source>
</evidence>
<evidence type="ECO:0000256" key="1">
    <source>
        <dbReference type="SAM" id="MobiDB-lite"/>
    </source>
</evidence>
<sequence>MLTPIQMAAASLIVLSTSDDEKVGEKAAQNETDVVVVESTEENPKKMKKNENGEKMLKIHNIGLDKRIKAANLVRDVMVKKKDFNDVKLNEAISKNESQNGEITPVKPLTSTKIEPEESNKDLKPVKRATKAKQPVKNETAKMKVVTKSSKQVKINKMWNGEFVNNFIAGRKLGVVRYEKSIATKKNKEFGTQNAKYMIILKNSGIEMVFYMDDSDRVEQLYKNVLGNKSGKLFYEDIELPRSLTAEECGFIEGVNYIQTDVELEPGTTELVLVRNTAEKKEEIKLDGTALVKELLTENDTRHVVKNGVVLDGNLVLNSLFEQGDTFDLVKYEEMK</sequence>
<accession>A0A1Y1S714</accession>
<comment type="caution">
    <text evidence="2">The sequence shown here is derived from an EMBL/GenBank/DDBJ whole genome shotgun (WGS) entry which is preliminary data.</text>
</comment>
<reference evidence="2 3" key="1">
    <citation type="journal article" date="2017" name="Environ. Microbiol.">
        <title>Decay of the glycolytic pathway and adaptation to intranuclear parasitism within Enterocytozoonidae microsporidia.</title>
        <authorList>
            <person name="Wiredu Boakye D."/>
            <person name="Jaroenlak P."/>
            <person name="Prachumwat A."/>
            <person name="Williams T.A."/>
            <person name="Bateman K.S."/>
            <person name="Itsathitphaisarn O."/>
            <person name="Sritunyalucksana K."/>
            <person name="Paszkiewicz K.H."/>
            <person name="Moore K.A."/>
            <person name="Stentiford G.D."/>
            <person name="Williams B.A."/>
        </authorList>
    </citation>
    <scope>NUCLEOTIDE SEQUENCE [LARGE SCALE GENOMIC DNA]</scope>
    <source>
        <strain evidence="2 3">GB1</strain>
    </source>
</reference>
<organism evidence="2 3">
    <name type="scientific">Enterospora canceri</name>
    <dbReference type="NCBI Taxonomy" id="1081671"/>
    <lineage>
        <taxon>Eukaryota</taxon>
        <taxon>Fungi</taxon>
        <taxon>Fungi incertae sedis</taxon>
        <taxon>Microsporidia</taxon>
        <taxon>Enterocytozoonidae</taxon>
        <taxon>Enterospora</taxon>
    </lineage>
</organism>
<name>A0A1Y1S714_9MICR</name>
<dbReference type="VEuPathDB" id="MicrosporidiaDB:ECANGB1_1002"/>
<dbReference type="EMBL" id="LWDP01000028">
    <property type="protein sequence ID" value="ORD94220.1"/>
    <property type="molecule type" value="Genomic_DNA"/>
</dbReference>
<dbReference type="Proteomes" id="UP000192639">
    <property type="component" value="Unassembled WGS sequence"/>
</dbReference>